<gene>
    <name evidence="5" type="ORF">OVA965_LOCUS6632</name>
    <name evidence="6" type="ORF">TMI583_LOCUS6628</name>
</gene>
<dbReference type="EMBL" id="CAJOBA010002019">
    <property type="protein sequence ID" value="CAF3625722.1"/>
    <property type="molecule type" value="Genomic_DNA"/>
</dbReference>
<evidence type="ECO:0000256" key="2">
    <source>
        <dbReference type="ARBA" id="ARBA00022490"/>
    </source>
</evidence>
<dbReference type="Gene3D" id="1.10.238.220">
    <property type="match status" value="1"/>
</dbReference>
<keyword evidence="2" id="KW-0963">Cytoplasm</keyword>
<proteinExistence type="predicted"/>
<keyword evidence="3" id="KW-0106">Calcium</keyword>
<dbReference type="InterPro" id="IPR011992">
    <property type="entry name" value="EF-hand-dom_pair"/>
</dbReference>
<dbReference type="Gene3D" id="1.10.238.10">
    <property type="entry name" value="EF-hand"/>
    <property type="match status" value="1"/>
</dbReference>
<comment type="subcellular location">
    <subcellularLocation>
        <location evidence="1">Cytoplasm</location>
    </subcellularLocation>
</comment>
<dbReference type="GO" id="GO:0005509">
    <property type="term" value="F:calcium ion binding"/>
    <property type="evidence" value="ECO:0007669"/>
    <property type="project" value="InterPro"/>
</dbReference>
<dbReference type="EMBL" id="CAJNOK010002019">
    <property type="protein sequence ID" value="CAF0840801.1"/>
    <property type="molecule type" value="Genomic_DNA"/>
</dbReference>
<sequence>MNTVVNNLKCYVAAQPKSPSNAEDKNDLELQLFMKYLNEDNKQSVSSSSPLLNISKDSNENLAQLYFKQHHPIPKFYEHIPNDVLGRKLREEAQAFFLQRKSQEIISSEDANNASPPTDPDSPQINYEDFKRALQSSSETISNLFPYTIFADLYHNDPYGRVRIIDLYQYTMRKMWYHHSRMGLSLYDMVGQGFLRESDLEDYIYELIPTMQQLAQLQETFYKFYVCTAVRKFFFFLDPLRTGKIAIPDILCSGFLDKLLELREDDADTEDLENNWFSCQSASKVYSRYLQLDKDHNGLLSRDELARVTGKIMDSDNKGYLHPGDLSYFYKGIIQMLATRPFADVPPFNNVQNEIFDMVKPVDSTRITLKDLINCFWSYENRESLLPQLATKDDTSHV</sequence>
<dbReference type="GO" id="GO:0030865">
    <property type="term" value="P:cortical cytoskeleton organization"/>
    <property type="evidence" value="ECO:0007669"/>
    <property type="project" value="TreeGrafter"/>
</dbReference>
<dbReference type="PROSITE" id="PS00018">
    <property type="entry name" value="EF_HAND_1"/>
    <property type="match status" value="1"/>
</dbReference>
<name>A0A8S2HBR3_9BILA</name>
<dbReference type="Proteomes" id="UP000682733">
    <property type="component" value="Unassembled WGS sequence"/>
</dbReference>
<dbReference type="PANTHER" id="PTHR12085">
    <property type="entry name" value="SERINE/THREONINE-PROTEIN PHOSPHATASE 2A REGULATORY SUBUNIT B'' SUBUNIT GAMMA"/>
    <property type="match status" value="1"/>
</dbReference>
<dbReference type="AlphaFoldDB" id="A0A8S2HBR3"/>
<evidence type="ECO:0000259" key="4">
    <source>
        <dbReference type="PROSITE" id="PS50222"/>
    </source>
</evidence>
<dbReference type="GO" id="GO:0005737">
    <property type="term" value="C:cytoplasm"/>
    <property type="evidence" value="ECO:0007669"/>
    <property type="project" value="UniProtKB-SubCell"/>
</dbReference>
<dbReference type="GO" id="GO:0035303">
    <property type="term" value="P:regulation of dephosphorylation"/>
    <property type="evidence" value="ECO:0007669"/>
    <property type="project" value="InterPro"/>
</dbReference>
<evidence type="ECO:0000313" key="6">
    <source>
        <dbReference type="EMBL" id="CAF3625722.1"/>
    </source>
</evidence>
<dbReference type="GO" id="GO:0005819">
    <property type="term" value="C:spindle"/>
    <property type="evidence" value="ECO:0007669"/>
    <property type="project" value="TreeGrafter"/>
</dbReference>
<dbReference type="GO" id="GO:0000226">
    <property type="term" value="P:microtubule cytoskeleton organization"/>
    <property type="evidence" value="ECO:0007669"/>
    <property type="project" value="TreeGrafter"/>
</dbReference>
<evidence type="ECO:0000313" key="7">
    <source>
        <dbReference type="Proteomes" id="UP000682733"/>
    </source>
</evidence>
<reference evidence="6" key="1">
    <citation type="submission" date="2021-02" db="EMBL/GenBank/DDBJ databases">
        <authorList>
            <person name="Nowell W R."/>
        </authorList>
    </citation>
    <scope>NUCLEOTIDE SEQUENCE</scope>
</reference>
<dbReference type="Proteomes" id="UP000677228">
    <property type="component" value="Unassembled WGS sequence"/>
</dbReference>
<dbReference type="InterPro" id="IPR002048">
    <property type="entry name" value="EF_hand_dom"/>
</dbReference>
<dbReference type="PANTHER" id="PTHR12085:SF3">
    <property type="entry name" value="SERINE_THREONINE-PROTEIN PHOSPHATASE 2A REGULATORY SUBUNIT B'' SUBUNIT GAMMA"/>
    <property type="match status" value="1"/>
</dbReference>
<evidence type="ECO:0000256" key="1">
    <source>
        <dbReference type="ARBA" id="ARBA00004496"/>
    </source>
</evidence>
<organism evidence="6 7">
    <name type="scientific">Didymodactylos carnosus</name>
    <dbReference type="NCBI Taxonomy" id="1234261"/>
    <lineage>
        <taxon>Eukaryota</taxon>
        <taxon>Metazoa</taxon>
        <taxon>Spiralia</taxon>
        <taxon>Gnathifera</taxon>
        <taxon>Rotifera</taxon>
        <taxon>Eurotatoria</taxon>
        <taxon>Bdelloidea</taxon>
        <taxon>Philodinida</taxon>
        <taxon>Philodinidae</taxon>
        <taxon>Didymodactylos</taxon>
    </lineage>
</organism>
<dbReference type="InterPro" id="IPR039865">
    <property type="entry name" value="PPP2R3C"/>
</dbReference>
<dbReference type="InterPro" id="IPR018247">
    <property type="entry name" value="EF_Hand_1_Ca_BS"/>
</dbReference>
<evidence type="ECO:0000256" key="3">
    <source>
        <dbReference type="ARBA" id="ARBA00022837"/>
    </source>
</evidence>
<accession>A0A8S2HBR3</accession>
<feature type="domain" description="EF-hand" evidence="4">
    <location>
        <begin position="280"/>
        <end position="315"/>
    </location>
</feature>
<dbReference type="PROSITE" id="PS50222">
    <property type="entry name" value="EF_HAND_2"/>
    <property type="match status" value="1"/>
</dbReference>
<comment type="caution">
    <text evidence="6">The sequence shown here is derived from an EMBL/GenBank/DDBJ whole genome shotgun (WGS) entry which is preliminary data.</text>
</comment>
<protein>
    <recommendedName>
        <fullName evidence="4">EF-hand domain-containing protein</fullName>
    </recommendedName>
</protein>
<dbReference type="SUPFAM" id="SSF47473">
    <property type="entry name" value="EF-hand"/>
    <property type="match status" value="1"/>
</dbReference>
<evidence type="ECO:0000313" key="5">
    <source>
        <dbReference type="EMBL" id="CAF0840801.1"/>
    </source>
</evidence>